<dbReference type="PANTHER" id="PTHR22999">
    <property type="entry name" value="PX SERINE/THREONINE KINASE PXK"/>
    <property type="match status" value="1"/>
</dbReference>
<name>A0A0A1TGP2_9HYPO</name>
<evidence type="ECO:0000313" key="6">
    <source>
        <dbReference type="Proteomes" id="UP000039046"/>
    </source>
</evidence>
<dbReference type="PANTHER" id="PTHR22999:SF23">
    <property type="entry name" value="SORTING NEXIN-16"/>
    <property type="match status" value="1"/>
</dbReference>
<feature type="region of interest" description="Disordered" evidence="3">
    <location>
        <begin position="478"/>
        <end position="503"/>
    </location>
</feature>
<dbReference type="GO" id="GO:0005770">
    <property type="term" value="C:late endosome"/>
    <property type="evidence" value="ECO:0007669"/>
    <property type="project" value="TreeGrafter"/>
</dbReference>
<evidence type="ECO:0000256" key="3">
    <source>
        <dbReference type="SAM" id="MobiDB-lite"/>
    </source>
</evidence>
<keyword evidence="2" id="KW-0963">Cytoplasm</keyword>
<comment type="subcellular location">
    <subcellularLocation>
        <location evidence="1">Cytoplasm</location>
    </subcellularLocation>
</comment>
<reference evidence="5 6" key="1">
    <citation type="journal article" date="2015" name="Genome Announc.">
        <title>Draft Genome Sequence and Gene Annotation of the Entomopathogenic Fungus Verticillium hemipterigenum.</title>
        <authorList>
            <person name="Horn F."/>
            <person name="Habel A."/>
            <person name="Scharf D.H."/>
            <person name="Dworschak J."/>
            <person name="Brakhage A.A."/>
            <person name="Guthke R."/>
            <person name="Hertweck C."/>
            <person name="Linde J."/>
        </authorList>
    </citation>
    <scope>NUCLEOTIDE SEQUENCE [LARGE SCALE GENOMIC DNA]</scope>
</reference>
<keyword evidence="6" id="KW-1185">Reference proteome</keyword>
<dbReference type="OrthoDB" id="5582218at2759"/>
<dbReference type="HOGENOM" id="CLU_018250_1_0_1"/>
<evidence type="ECO:0000259" key="4">
    <source>
        <dbReference type="PROSITE" id="PS51207"/>
    </source>
</evidence>
<organism evidence="5 6">
    <name type="scientific">[Torrubiella] hemipterigena</name>
    <dbReference type="NCBI Taxonomy" id="1531966"/>
    <lineage>
        <taxon>Eukaryota</taxon>
        <taxon>Fungi</taxon>
        <taxon>Dikarya</taxon>
        <taxon>Ascomycota</taxon>
        <taxon>Pezizomycotina</taxon>
        <taxon>Sordariomycetes</taxon>
        <taxon>Hypocreomycetidae</taxon>
        <taxon>Hypocreales</taxon>
        <taxon>Clavicipitaceae</taxon>
        <taxon>Clavicipitaceae incertae sedis</taxon>
        <taxon>'Torrubiella' clade</taxon>
    </lineage>
</organism>
<dbReference type="PROSITE" id="PS51207">
    <property type="entry name" value="PXA"/>
    <property type="match status" value="1"/>
</dbReference>
<dbReference type="Proteomes" id="UP000039046">
    <property type="component" value="Unassembled WGS sequence"/>
</dbReference>
<gene>
    <name evidence="5" type="ORF">VHEMI05314</name>
</gene>
<dbReference type="InterPro" id="IPR003114">
    <property type="entry name" value="Phox_assoc"/>
</dbReference>
<protein>
    <recommendedName>
        <fullName evidence="4">PXA domain-containing protein</fullName>
    </recommendedName>
</protein>
<dbReference type="EMBL" id="CDHN01000002">
    <property type="protein sequence ID" value="CEJ89473.1"/>
    <property type="molecule type" value="Genomic_DNA"/>
</dbReference>
<sequence length="558" mass="62409">MSAGSTPHQTTPKQHARRVNKAAAGRDGRRQNRSTPAASISDALSDRATLMLIRRTLCPQTLADKNRDDTQPIEELLPPLTSRNDLDLQIYAFLAIVLREFVQNWYNKITPDETFVDEIVQVIAHCTRALEGRFRNVDLESLIFDEIPDLLDRHVTAYRASHTPVSQSPVEINPREAYHALCPLPQLSPVPSSENKASVEEQAANETVYRQLLVEGMLSILLPTEDLENPCLTALVGQILSELIIGNLFINKASQPWLLFESVCTVSRVLREKNAVTSHEPKESKESKWSLNSIMVLMIYLGATLVAWFRLFVDMLTVSATLQSRFVTVEFSKPPNNKARRTVDRPEHRPVKAPVLEFKLWKCAGNIIQLSTRMPWLSGILSLIQHQAVHGPGRFASLDSRLDRFLSRGASSLLSPSKLAPVLRTLRGVVFPNNAPGSSSLVAPESEEELRALRHRAATSLIELLPARLAQLYFGHQRDGSSERDAGDDAKTGRQAPTRQRDVPLGAMADDMEGLLMVFGDEYCNKHLMYSVLELILVRLMPELVDRGVMELLDERLG</sequence>
<dbReference type="AlphaFoldDB" id="A0A0A1TGP2"/>
<dbReference type="GO" id="GO:0045022">
    <property type="term" value="P:early endosome to late endosome transport"/>
    <property type="evidence" value="ECO:0007669"/>
    <property type="project" value="TreeGrafter"/>
</dbReference>
<feature type="compositionally biased region" description="Polar residues" evidence="3">
    <location>
        <begin position="1"/>
        <end position="13"/>
    </location>
</feature>
<dbReference type="GO" id="GO:0035091">
    <property type="term" value="F:phosphatidylinositol binding"/>
    <property type="evidence" value="ECO:0007669"/>
    <property type="project" value="TreeGrafter"/>
</dbReference>
<evidence type="ECO:0000313" key="5">
    <source>
        <dbReference type="EMBL" id="CEJ89473.1"/>
    </source>
</evidence>
<dbReference type="SMART" id="SM00313">
    <property type="entry name" value="PXA"/>
    <property type="match status" value="1"/>
</dbReference>
<evidence type="ECO:0000256" key="1">
    <source>
        <dbReference type="ARBA" id="ARBA00004496"/>
    </source>
</evidence>
<feature type="domain" description="PXA" evidence="4">
    <location>
        <begin position="83"/>
        <end position="268"/>
    </location>
</feature>
<dbReference type="Pfam" id="PF02194">
    <property type="entry name" value="PXA"/>
    <property type="match status" value="1"/>
</dbReference>
<accession>A0A0A1TGP2</accession>
<proteinExistence type="predicted"/>
<dbReference type="InterPro" id="IPR051837">
    <property type="entry name" value="SortingNexin/PXDomain-PKLike"/>
</dbReference>
<dbReference type="GO" id="GO:0005769">
    <property type="term" value="C:early endosome"/>
    <property type="evidence" value="ECO:0007669"/>
    <property type="project" value="TreeGrafter"/>
</dbReference>
<evidence type="ECO:0000256" key="2">
    <source>
        <dbReference type="ARBA" id="ARBA00022490"/>
    </source>
</evidence>
<feature type="compositionally biased region" description="Basic and acidic residues" evidence="3">
    <location>
        <begin position="478"/>
        <end position="492"/>
    </location>
</feature>
<feature type="region of interest" description="Disordered" evidence="3">
    <location>
        <begin position="1"/>
        <end position="40"/>
    </location>
</feature>
<dbReference type="STRING" id="1531966.A0A0A1TGP2"/>